<dbReference type="InterPro" id="IPR036271">
    <property type="entry name" value="Tet_transcr_reg_TetR-rel_C_sf"/>
</dbReference>
<dbReference type="Proteomes" id="UP000253529">
    <property type="component" value="Unassembled WGS sequence"/>
</dbReference>
<proteinExistence type="predicted"/>
<protein>
    <submittedName>
        <fullName evidence="6">TetR family transcriptional regulator</fullName>
    </submittedName>
</protein>
<dbReference type="Pfam" id="PF00440">
    <property type="entry name" value="TetR_N"/>
    <property type="match status" value="1"/>
</dbReference>
<dbReference type="SUPFAM" id="SSF48498">
    <property type="entry name" value="Tetracyclin repressor-like, C-terminal domain"/>
    <property type="match status" value="1"/>
</dbReference>
<evidence type="ECO:0000313" key="6">
    <source>
        <dbReference type="EMBL" id="RBP15605.1"/>
    </source>
</evidence>
<dbReference type="SUPFAM" id="SSF46689">
    <property type="entry name" value="Homeodomain-like"/>
    <property type="match status" value="1"/>
</dbReference>
<dbReference type="GO" id="GO:0003700">
    <property type="term" value="F:DNA-binding transcription factor activity"/>
    <property type="evidence" value="ECO:0007669"/>
    <property type="project" value="TreeGrafter"/>
</dbReference>
<evidence type="ECO:0000256" key="1">
    <source>
        <dbReference type="ARBA" id="ARBA00023015"/>
    </source>
</evidence>
<comment type="caution">
    <text evidence="6">The sequence shown here is derived from an EMBL/GenBank/DDBJ whole genome shotgun (WGS) entry which is preliminary data.</text>
</comment>
<evidence type="ECO:0000256" key="4">
    <source>
        <dbReference type="PROSITE-ProRule" id="PRU00335"/>
    </source>
</evidence>
<dbReference type="EMBL" id="QNRK01000008">
    <property type="protein sequence ID" value="RBP15605.1"/>
    <property type="molecule type" value="Genomic_DNA"/>
</dbReference>
<dbReference type="InterPro" id="IPR001647">
    <property type="entry name" value="HTH_TetR"/>
</dbReference>
<dbReference type="InterPro" id="IPR050109">
    <property type="entry name" value="HTH-type_TetR-like_transc_reg"/>
</dbReference>
<keyword evidence="1" id="KW-0805">Transcription regulation</keyword>
<dbReference type="PROSITE" id="PS50977">
    <property type="entry name" value="HTH_TETR_2"/>
    <property type="match status" value="1"/>
</dbReference>
<dbReference type="InterPro" id="IPR025996">
    <property type="entry name" value="MT1864/Rv1816-like_C"/>
</dbReference>
<dbReference type="InterPro" id="IPR009057">
    <property type="entry name" value="Homeodomain-like_sf"/>
</dbReference>
<keyword evidence="7" id="KW-1185">Reference proteome</keyword>
<reference evidence="6 7" key="1">
    <citation type="submission" date="2018-06" db="EMBL/GenBank/DDBJ databases">
        <title>Genomic Encyclopedia of Type Strains, Phase IV (KMG-IV): sequencing the most valuable type-strain genomes for metagenomic binning, comparative biology and taxonomic classification.</title>
        <authorList>
            <person name="Goeker M."/>
        </authorList>
    </citation>
    <scope>NUCLEOTIDE SEQUENCE [LARGE SCALE GENOMIC DNA]</scope>
    <source>
        <strain evidence="6 7">DSM 24875</strain>
    </source>
</reference>
<dbReference type="Pfam" id="PF13305">
    <property type="entry name" value="TetR_C_33"/>
    <property type="match status" value="1"/>
</dbReference>
<evidence type="ECO:0000259" key="5">
    <source>
        <dbReference type="PROSITE" id="PS50977"/>
    </source>
</evidence>
<accession>A0A366FPG4</accession>
<sequence>MDDTPAPRPYRHGNLPNAMRAAARAILDEAGPEGVGLRETARRVGVSATAAYRHFDSKEDLLASVAAEGFRELTAAMKAAVESPEPLTGVGLAYVEFALQKRGLFRLMFGPLMVERARYPKLSEAVGEALGFLEQVVTGADAKTQDESPATLAAWGLVHGLSTLFIDGLVPESQARTMAEQILVRSAQTRPNASVQ</sequence>
<dbReference type="GO" id="GO:0000976">
    <property type="term" value="F:transcription cis-regulatory region binding"/>
    <property type="evidence" value="ECO:0007669"/>
    <property type="project" value="TreeGrafter"/>
</dbReference>
<gene>
    <name evidence="6" type="ORF">DFR50_108162</name>
</gene>
<dbReference type="PANTHER" id="PTHR30055:SF220">
    <property type="entry name" value="TETR-FAMILY REGULATORY PROTEIN"/>
    <property type="match status" value="1"/>
</dbReference>
<dbReference type="PANTHER" id="PTHR30055">
    <property type="entry name" value="HTH-TYPE TRANSCRIPTIONAL REGULATOR RUTR"/>
    <property type="match status" value="1"/>
</dbReference>
<dbReference type="AlphaFoldDB" id="A0A366FPG4"/>
<dbReference type="PRINTS" id="PR00455">
    <property type="entry name" value="HTHTETR"/>
</dbReference>
<feature type="DNA-binding region" description="H-T-H motif" evidence="4">
    <location>
        <begin position="36"/>
        <end position="55"/>
    </location>
</feature>
<evidence type="ECO:0000313" key="7">
    <source>
        <dbReference type="Proteomes" id="UP000253529"/>
    </source>
</evidence>
<keyword evidence="3" id="KW-0804">Transcription</keyword>
<evidence type="ECO:0000256" key="3">
    <source>
        <dbReference type="ARBA" id="ARBA00023163"/>
    </source>
</evidence>
<organism evidence="6 7">
    <name type="scientific">Roseiarcus fermentans</name>
    <dbReference type="NCBI Taxonomy" id="1473586"/>
    <lineage>
        <taxon>Bacteria</taxon>
        <taxon>Pseudomonadati</taxon>
        <taxon>Pseudomonadota</taxon>
        <taxon>Alphaproteobacteria</taxon>
        <taxon>Hyphomicrobiales</taxon>
        <taxon>Roseiarcaceae</taxon>
        <taxon>Roseiarcus</taxon>
    </lineage>
</organism>
<evidence type="ECO:0000256" key="2">
    <source>
        <dbReference type="ARBA" id="ARBA00023125"/>
    </source>
</evidence>
<keyword evidence="2 4" id="KW-0238">DNA-binding</keyword>
<name>A0A366FPG4_9HYPH</name>
<dbReference type="Gene3D" id="1.10.357.10">
    <property type="entry name" value="Tetracycline Repressor, domain 2"/>
    <property type="match status" value="1"/>
</dbReference>
<feature type="domain" description="HTH tetR-type" evidence="5">
    <location>
        <begin position="13"/>
        <end position="73"/>
    </location>
</feature>